<dbReference type="PANTHER" id="PTHR34216">
    <property type="match status" value="1"/>
</dbReference>
<dbReference type="InterPro" id="IPR032772">
    <property type="entry name" value="PGA_deacetylase_PgaB_C"/>
</dbReference>
<dbReference type="EMBL" id="WNDP01000034">
    <property type="protein sequence ID" value="KAF1025757.1"/>
    <property type="molecule type" value="Genomic_DNA"/>
</dbReference>
<dbReference type="SUPFAM" id="SSF88713">
    <property type="entry name" value="Glycoside hydrolase/deacetylase"/>
    <property type="match status" value="1"/>
</dbReference>
<dbReference type="Pfam" id="PF14883">
    <property type="entry name" value="GHL13"/>
    <property type="match status" value="1"/>
</dbReference>
<evidence type="ECO:0000313" key="4">
    <source>
        <dbReference type="EMBL" id="KAF1025757.1"/>
    </source>
</evidence>
<feature type="signal peptide" evidence="2">
    <location>
        <begin position="1"/>
        <end position="27"/>
    </location>
</feature>
<sequence length="677" mass="77637">MLSRYFSSSAMICVTLLFSSFYNSAMAEVDQVATETPIEHELPKIDLNTLTIIGYHEITPNHDAVIPDYAVTTKQFELHLDWLQKNGYHLVNVDQIIKANEGKFKLPSKPVLLTVDDGYQSFYQYGFPVVKQRKIPVVLAVVGSWLEPKANEMVQFGDEKLPRKKLLSWDELKTMQKSGYVEIGSHSYNLHRGILGNPQGNSEPAAVTREYYPKTKTYESDKVYADRIFNDLKKNNKVLQSHGLKAPRVMVWPYGRYNMETVALAKKVGMPITISLDDGPDHIEKSLGHLNRILVEGNMTTDALAQEIQSRQMNFTDNNRPQKVMHVDLDYIYDPDEAQQEKNLGHLLDRIREMNVTTVFLQAFADPDANGSADMVYFPNRYLPMRADLFNRVAWQIQTRTHVSRLYAWMPLLAWDLPASNPASKDVVVTQQAKDSDHLNMGYHRLSPYSPEARKVIEGIYQDLAKSTTFDGILFHDDATLSDYEDASPEAIQAYQKIGLPADLEEIRNDDAKLQKWTDFKTKTIDSFAMDLAQKARYYQPFLLTARNLYAQVALSAYSENWYAQSLEQSLKNYDFTAIMAMPYMEQAPDATKFYKDLVQRVKKQPNGIKKTIFELQAVNWRNNQKIPTSEITQTIQSLYQQGVMHVGYYPDDPIEDHPNTAEMRKVFDSKPQRLVP</sequence>
<dbReference type="Gene3D" id="3.20.20.370">
    <property type="entry name" value="Glycoside hydrolase/deacetylase"/>
    <property type="match status" value="1"/>
</dbReference>
<accession>A0A833PFQ2</accession>
<dbReference type="InterPro" id="IPR023854">
    <property type="entry name" value="PGA_deacetylase_PgaB"/>
</dbReference>
<feature type="domain" description="NodB homology" evidence="3">
    <location>
        <begin position="109"/>
        <end position="359"/>
    </location>
</feature>
<dbReference type="GO" id="GO:0043708">
    <property type="term" value="P:cell adhesion involved in biofilm formation"/>
    <property type="evidence" value="ECO:0007669"/>
    <property type="project" value="InterPro"/>
</dbReference>
<evidence type="ECO:0000259" key="3">
    <source>
        <dbReference type="PROSITE" id="PS51677"/>
    </source>
</evidence>
<dbReference type="PANTHER" id="PTHR34216:SF7">
    <property type="entry name" value="POLY-BETA-1,6-N-ACETYL-D-GLUCOSAMINE N-DEACETYLASE"/>
    <property type="match status" value="1"/>
</dbReference>
<dbReference type="PROSITE" id="PS51677">
    <property type="entry name" value="NODB"/>
    <property type="match status" value="1"/>
</dbReference>
<dbReference type="Pfam" id="PF01522">
    <property type="entry name" value="Polysacc_deac_1"/>
    <property type="match status" value="1"/>
</dbReference>
<name>A0A833PFQ2_ACIBZ</name>
<protein>
    <submittedName>
        <fullName evidence="4">Poly-beta-1,6-N-acetyl-D-glucosamine N-deacetylase</fullName>
    </submittedName>
</protein>
<dbReference type="NCBIfam" id="TIGR03938">
    <property type="entry name" value="deacetyl_PgaB"/>
    <property type="match status" value="1"/>
</dbReference>
<dbReference type="InterPro" id="IPR002509">
    <property type="entry name" value="NODB_dom"/>
</dbReference>
<dbReference type="InterPro" id="IPR051398">
    <property type="entry name" value="Polysacch_Deacetylase"/>
</dbReference>
<dbReference type="GO" id="GO:0005975">
    <property type="term" value="P:carbohydrate metabolic process"/>
    <property type="evidence" value="ECO:0007669"/>
    <property type="project" value="InterPro"/>
</dbReference>
<evidence type="ECO:0000256" key="1">
    <source>
        <dbReference type="ARBA" id="ARBA00022729"/>
    </source>
</evidence>
<dbReference type="AlphaFoldDB" id="A0A833PFQ2"/>
<organism evidence="4 5">
    <name type="scientific">Acinetobacter bereziniae</name>
    <name type="common">Acinetobacter genomosp. 10</name>
    <dbReference type="NCBI Taxonomy" id="106648"/>
    <lineage>
        <taxon>Bacteria</taxon>
        <taxon>Pseudomonadati</taxon>
        <taxon>Pseudomonadota</taxon>
        <taxon>Gammaproteobacteria</taxon>
        <taxon>Moraxellales</taxon>
        <taxon>Moraxellaceae</taxon>
        <taxon>Acinetobacter</taxon>
    </lineage>
</organism>
<evidence type="ECO:0000256" key="2">
    <source>
        <dbReference type="SAM" id="SignalP"/>
    </source>
</evidence>
<comment type="caution">
    <text evidence="4">The sequence shown here is derived from an EMBL/GenBank/DDBJ whole genome shotgun (WGS) entry which is preliminary data.</text>
</comment>
<dbReference type="Proteomes" id="UP000490535">
    <property type="component" value="Unassembled WGS sequence"/>
</dbReference>
<dbReference type="CDD" id="cd10964">
    <property type="entry name" value="CE4_PgaB_5s"/>
    <property type="match status" value="1"/>
</dbReference>
<gene>
    <name evidence="4" type="primary">pgaB</name>
    <name evidence="4" type="ORF">GAK29_01727</name>
</gene>
<proteinExistence type="predicted"/>
<dbReference type="InterPro" id="IPR011330">
    <property type="entry name" value="Glyco_hydro/deAcase_b/a-brl"/>
</dbReference>
<evidence type="ECO:0000313" key="5">
    <source>
        <dbReference type="Proteomes" id="UP000490535"/>
    </source>
</evidence>
<feature type="chain" id="PRO_5032356462" evidence="2">
    <location>
        <begin position="28"/>
        <end position="677"/>
    </location>
</feature>
<dbReference type="Gene3D" id="3.20.20.80">
    <property type="entry name" value="Glycosidases"/>
    <property type="match status" value="1"/>
</dbReference>
<reference evidence="5" key="1">
    <citation type="journal article" date="2020" name="MBio">
        <title>Horizontal gene transfer to a defensive symbiont with a reduced genome amongst a multipartite beetle microbiome.</title>
        <authorList>
            <person name="Waterworth S.C."/>
            <person name="Florez L.V."/>
            <person name="Rees E.R."/>
            <person name="Hertweck C."/>
            <person name="Kaltenpoth M."/>
            <person name="Kwan J.C."/>
        </authorList>
    </citation>
    <scope>NUCLEOTIDE SEQUENCE [LARGE SCALE GENOMIC DNA]</scope>
</reference>
<keyword evidence="1 2" id="KW-0732">Signal</keyword>
<dbReference type="GO" id="GO:0016810">
    <property type="term" value="F:hydrolase activity, acting on carbon-nitrogen (but not peptide) bonds"/>
    <property type="evidence" value="ECO:0007669"/>
    <property type="project" value="InterPro"/>
</dbReference>